<dbReference type="eggNOG" id="COG3895">
    <property type="taxonomic scope" value="Bacteria"/>
</dbReference>
<evidence type="ECO:0000256" key="4">
    <source>
        <dbReference type="ARBA" id="ARBA00023288"/>
    </source>
</evidence>
<evidence type="ECO:0000313" key="8">
    <source>
        <dbReference type="Proteomes" id="UP000028302"/>
    </source>
</evidence>
<evidence type="ECO:0000256" key="2">
    <source>
        <dbReference type="ARBA" id="ARBA00023136"/>
    </source>
</evidence>
<dbReference type="SUPFAM" id="SSF141488">
    <property type="entry name" value="YdhA-like"/>
    <property type="match status" value="1"/>
</dbReference>
<evidence type="ECO:0000259" key="6">
    <source>
        <dbReference type="Pfam" id="PF09864"/>
    </source>
</evidence>
<dbReference type="InterPro" id="IPR036328">
    <property type="entry name" value="MliC_sf"/>
</dbReference>
<sequence>MTVAAALTALAGCAPDTLPPPEGSAASATPTTGGPVDGRPGPDFQSGTNGSSDNGLIHYVCNDGSRINARYPDTDHAVVHYQGKKLAMHIAMSADGARYVGAHYEWWTRGSGRNAEATLYTHADDGSSGHQITSCREQ</sequence>
<gene>
    <name evidence="7" type="ORF">C41B8_02912</name>
</gene>
<dbReference type="Proteomes" id="UP000028302">
    <property type="component" value="Unassembled WGS sequence"/>
</dbReference>
<name>A0A084IQR2_SALHC</name>
<dbReference type="Pfam" id="PF09864">
    <property type="entry name" value="MliC"/>
    <property type="match status" value="1"/>
</dbReference>
<dbReference type="EMBL" id="APNK01000002">
    <property type="protein sequence ID" value="KEZ79046.1"/>
    <property type="molecule type" value="Genomic_DNA"/>
</dbReference>
<feature type="domain" description="C-type lysozyme inhibitor" evidence="6">
    <location>
        <begin position="59"/>
        <end position="126"/>
    </location>
</feature>
<feature type="region of interest" description="Disordered" evidence="5">
    <location>
        <begin position="14"/>
        <end position="53"/>
    </location>
</feature>
<dbReference type="InterPro" id="IPR018660">
    <property type="entry name" value="MliC"/>
</dbReference>
<evidence type="ECO:0000256" key="3">
    <source>
        <dbReference type="ARBA" id="ARBA00023139"/>
    </source>
</evidence>
<keyword evidence="8" id="KW-1185">Reference proteome</keyword>
<organism evidence="7 8">
    <name type="scientific">Salinisphaera hydrothermalis (strain C41B8)</name>
    <dbReference type="NCBI Taxonomy" id="1304275"/>
    <lineage>
        <taxon>Bacteria</taxon>
        <taxon>Pseudomonadati</taxon>
        <taxon>Pseudomonadota</taxon>
        <taxon>Gammaproteobacteria</taxon>
        <taxon>Salinisphaerales</taxon>
        <taxon>Salinisphaeraceae</taxon>
        <taxon>Salinisphaera</taxon>
    </lineage>
</organism>
<dbReference type="STRING" id="1304275.C41B8_02912"/>
<keyword evidence="3" id="KW-0564">Palmitate</keyword>
<evidence type="ECO:0000256" key="1">
    <source>
        <dbReference type="ARBA" id="ARBA00022729"/>
    </source>
</evidence>
<reference evidence="7 8" key="1">
    <citation type="submission" date="2013-03" db="EMBL/GenBank/DDBJ databases">
        <title>Salinisphaera hydrothermalis C41B8 Genome Sequencing.</title>
        <authorList>
            <person name="Li C."/>
            <person name="Lai Q."/>
            <person name="Shao Z."/>
        </authorList>
    </citation>
    <scope>NUCLEOTIDE SEQUENCE [LARGE SCALE GENOMIC DNA]</scope>
    <source>
        <strain evidence="7 8">C41B8</strain>
    </source>
</reference>
<keyword evidence="4" id="KW-0449">Lipoprotein</keyword>
<dbReference type="AlphaFoldDB" id="A0A084IQR2"/>
<keyword evidence="1" id="KW-0732">Signal</keyword>
<accession>A0A084IQR2</accession>
<keyword evidence="2" id="KW-0472">Membrane</keyword>
<protein>
    <recommendedName>
        <fullName evidence="6">C-type lysozyme inhibitor domain-containing protein</fullName>
    </recommendedName>
</protein>
<evidence type="ECO:0000313" key="7">
    <source>
        <dbReference type="EMBL" id="KEZ79046.1"/>
    </source>
</evidence>
<evidence type="ECO:0000256" key="5">
    <source>
        <dbReference type="SAM" id="MobiDB-lite"/>
    </source>
</evidence>
<dbReference type="Gene3D" id="2.40.128.200">
    <property type="match status" value="1"/>
</dbReference>
<proteinExistence type="predicted"/>
<comment type="caution">
    <text evidence="7">The sequence shown here is derived from an EMBL/GenBank/DDBJ whole genome shotgun (WGS) entry which is preliminary data.</text>
</comment>